<organism evidence="3 4">
    <name type="scientific">Fuscovulum ytuae</name>
    <dbReference type="NCBI Taxonomy" id="3042299"/>
    <lineage>
        <taxon>Bacteria</taxon>
        <taxon>Pseudomonadati</taxon>
        <taxon>Pseudomonadota</taxon>
        <taxon>Alphaproteobacteria</taxon>
        <taxon>Rhodobacterales</taxon>
        <taxon>Paracoccaceae</taxon>
        <taxon>Fuscovulum</taxon>
    </lineage>
</organism>
<evidence type="ECO:0000256" key="1">
    <source>
        <dbReference type="SAM" id="Coils"/>
    </source>
</evidence>
<sequence>MARRKTDEPAPDAEADLMAVVEATDPQTSASEPPAPIPPETLHVTDSAPAQTETQARSGGGAGAFFGMFLGGLVAAAGGFGLARLVPDLFPTAGDSVLSETVAAQAEELAAIREQLAALPAKPTPDPSVEARLAALEAASSSDLEARLMSLESQFAALPSPSASGQTADPALLADIEALKQQVASLGSGGTVPADVIAAATAAEARLQEAEARAAELAEQAVAAAASARRSAAVDRIAAAFDSGAPYASAAAELGPDLPSALTEHAAAGIPTIADLQNSFDDAARQSLEDALRANMGESWTDRVSSFLRSQTGLRSLTPREGDDPDAILSRAEAALAAGRIGDALAELDAMPDAGKPALAEWIAEAGKRTAAEDALSQLRAE</sequence>
<name>A0ABY8Q2T7_9RHOB</name>
<feature type="region of interest" description="Disordered" evidence="2">
    <location>
        <begin position="1"/>
        <end position="44"/>
    </location>
</feature>
<evidence type="ECO:0008006" key="5">
    <source>
        <dbReference type="Google" id="ProtNLM"/>
    </source>
</evidence>
<dbReference type="EMBL" id="CP124535">
    <property type="protein sequence ID" value="WGV15155.1"/>
    <property type="molecule type" value="Genomic_DNA"/>
</dbReference>
<evidence type="ECO:0000256" key="2">
    <source>
        <dbReference type="SAM" id="MobiDB-lite"/>
    </source>
</evidence>
<protein>
    <recommendedName>
        <fullName evidence="5">Mitochondrial inner membrane protein</fullName>
    </recommendedName>
</protein>
<accession>A0ABY8Q2T7</accession>
<keyword evidence="1" id="KW-0175">Coiled coil</keyword>
<dbReference type="Proteomes" id="UP001230978">
    <property type="component" value="Chromosome"/>
</dbReference>
<keyword evidence="4" id="KW-1185">Reference proteome</keyword>
<dbReference type="RefSeq" id="WP_281464286.1">
    <property type="nucleotide sequence ID" value="NZ_CP124535.1"/>
</dbReference>
<feature type="coiled-coil region" evidence="1">
    <location>
        <begin position="200"/>
        <end position="227"/>
    </location>
</feature>
<gene>
    <name evidence="3" type="ORF">QF092_12820</name>
</gene>
<evidence type="ECO:0000313" key="4">
    <source>
        <dbReference type="Proteomes" id="UP001230978"/>
    </source>
</evidence>
<evidence type="ECO:0000313" key="3">
    <source>
        <dbReference type="EMBL" id="WGV15155.1"/>
    </source>
</evidence>
<reference evidence="3 4" key="1">
    <citation type="submission" date="2023-04" db="EMBL/GenBank/DDBJ databases">
        <title>YMD61, complete Genome.</title>
        <authorList>
            <person name="Zhang J."/>
        </authorList>
    </citation>
    <scope>NUCLEOTIDE SEQUENCE [LARGE SCALE GENOMIC DNA]</scope>
    <source>
        <strain evidence="3 4">YMD61</strain>
    </source>
</reference>
<proteinExistence type="predicted"/>